<accession>A0A9K3IP90</accession>
<evidence type="ECO:0000313" key="2">
    <source>
        <dbReference type="Proteomes" id="UP000215914"/>
    </source>
</evidence>
<sequence length="41" mass="4762">MFESSHADTMCFPSDVNDAHTWFPPFLWPIIPLYLPITLIP</sequence>
<proteinExistence type="predicted"/>
<dbReference type="AlphaFoldDB" id="A0A9K3IP90"/>
<comment type="caution">
    <text evidence="1">The sequence shown here is derived from an EMBL/GenBank/DDBJ whole genome shotgun (WGS) entry which is preliminary data.</text>
</comment>
<name>A0A9K3IP90_HELAN</name>
<reference evidence="1" key="1">
    <citation type="journal article" date="2017" name="Nature">
        <title>The sunflower genome provides insights into oil metabolism, flowering and Asterid evolution.</title>
        <authorList>
            <person name="Badouin H."/>
            <person name="Gouzy J."/>
            <person name="Grassa C.J."/>
            <person name="Murat F."/>
            <person name="Staton S.E."/>
            <person name="Cottret L."/>
            <person name="Lelandais-Briere C."/>
            <person name="Owens G.L."/>
            <person name="Carrere S."/>
            <person name="Mayjonade B."/>
            <person name="Legrand L."/>
            <person name="Gill N."/>
            <person name="Kane N.C."/>
            <person name="Bowers J.E."/>
            <person name="Hubner S."/>
            <person name="Bellec A."/>
            <person name="Berard A."/>
            <person name="Berges H."/>
            <person name="Blanchet N."/>
            <person name="Boniface M.C."/>
            <person name="Brunel D."/>
            <person name="Catrice O."/>
            <person name="Chaidir N."/>
            <person name="Claudel C."/>
            <person name="Donnadieu C."/>
            <person name="Faraut T."/>
            <person name="Fievet G."/>
            <person name="Helmstetter N."/>
            <person name="King M."/>
            <person name="Knapp S.J."/>
            <person name="Lai Z."/>
            <person name="Le Paslier M.C."/>
            <person name="Lippi Y."/>
            <person name="Lorenzon L."/>
            <person name="Mandel J.R."/>
            <person name="Marage G."/>
            <person name="Marchand G."/>
            <person name="Marquand E."/>
            <person name="Bret-Mestries E."/>
            <person name="Morien E."/>
            <person name="Nambeesan S."/>
            <person name="Nguyen T."/>
            <person name="Pegot-Espagnet P."/>
            <person name="Pouilly N."/>
            <person name="Raftis F."/>
            <person name="Sallet E."/>
            <person name="Schiex T."/>
            <person name="Thomas J."/>
            <person name="Vandecasteele C."/>
            <person name="Vares D."/>
            <person name="Vear F."/>
            <person name="Vautrin S."/>
            <person name="Crespi M."/>
            <person name="Mangin B."/>
            <person name="Burke J.M."/>
            <person name="Salse J."/>
            <person name="Munos S."/>
            <person name="Vincourt P."/>
            <person name="Rieseberg L.H."/>
            <person name="Langlade N.B."/>
        </authorList>
    </citation>
    <scope>NUCLEOTIDE SEQUENCE</scope>
    <source>
        <tissue evidence="1">Leaves</tissue>
    </source>
</reference>
<gene>
    <name evidence="1" type="ORF">HanXRQr2_Chr07g0317091</name>
</gene>
<keyword evidence="2" id="KW-1185">Reference proteome</keyword>
<dbReference type="Proteomes" id="UP000215914">
    <property type="component" value="Unassembled WGS sequence"/>
</dbReference>
<organism evidence="1 2">
    <name type="scientific">Helianthus annuus</name>
    <name type="common">Common sunflower</name>
    <dbReference type="NCBI Taxonomy" id="4232"/>
    <lineage>
        <taxon>Eukaryota</taxon>
        <taxon>Viridiplantae</taxon>
        <taxon>Streptophyta</taxon>
        <taxon>Embryophyta</taxon>
        <taxon>Tracheophyta</taxon>
        <taxon>Spermatophyta</taxon>
        <taxon>Magnoliopsida</taxon>
        <taxon>eudicotyledons</taxon>
        <taxon>Gunneridae</taxon>
        <taxon>Pentapetalae</taxon>
        <taxon>asterids</taxon>
        <taxon>campanulids</taxon>
        <taxon>Asterales</taxon>
        <taxon>Asteraceae</taxon>
        <taxon>Asteroideae</taxon>
        <taxon>Heliantheae alliance</taxon>
        <taxon>Heliantheae</taxon>
        <taxon>Helianthus</taxon>
    </lineage>
</organism>
<dbReference type="Gramene" id="mRNA:HanXRQr2_Chr07g0317091">
    <property type="protein sequence ID" value="mRNA:HanXRQr2_Chr07g0317091"/>
    <property type="gene ID" value="HanXRQr2_Chr07g0317091"/>
</dbReference>
<evidence type="ECO:0000313" key="1">
    <source>
        <dbReference type="EMBL" id="KAF5800538.1"/>
    </source>
</evidence>
<dbReference type="EMBL" id="MNCJ02000322">
    <property type="protein sequence ID" value="KAF5800538.1"/>
    <property type="molecule type" value="Genomic_DNA"/>
</dbReference>
<protein>
    <submittedName>
        <fullName evidence="1">Uncharacterized protein</fullName>
    </submittedName>
</protein>
<reference evidence="1" key="2">
    <citation type="submission" date="2020-06" db="EMBL/GenBank/DDBJ databases">
        <title>Helianthus annuus Genome sequencing and assembly Release 2.</title>
        <authorList>
            <person name="Gouzy J."/>
            <person name="Langlade N."/>
            <person name="Munos S."/>
        </authorList>
    </citation>
    <scope>NUCLEOTIDE SEQUENCE</scope>
    <source>
        <tissue evidence="1">Leaves</tissue>
    </source>
</reference>